<dbReference type="Proteomes" id="UP001168821">
    <property type="component" value="Unassembled WGS sequence"/>
</dbReference>
<comment type="caution">
    <text evidence="1">The sequence shown here is derived from an EMBL/GenBank/DDBJ whole genome shotgun (WGS) entry which is preliminary data.</text>
</comment>
<dbReference type="EMBL" id="JALNTZ010000001">
    <property type="protein sequence ID" value="KAJ3664544.1"/>
    <property type="molecule type" value="Genomic_DNA"/>
</dbReference>
<reference evidence="1" key="1">
    <citation type="journal article" date="2023" name="G3 (Bethesda)">
        <title>Whole genome assemblies of Zophobas morio and Tenebrio molitor.</title>
        <authorList>
            <person name="Kaur S."/>
            <person name="Stinson S.A."/>
            <person name="diCenzo G.C."/>
        </authorList>
    </citation>
    <scope>NUCLEOTIDE SEQUENCE</scope>
    <source>
        <strain evidence="1">QUZm001</strain>
    </source>
</reference>
<organism evidence="1 2">
    <name type="scientific">Zophobas morio</name>
    <dbReference type="NCBI Taxonomy" id="2755281"/>
    <lineage>
        <taxon>Eukaryota</taxon>
        <taxon>Metazoa</taxon>
        <taxon>Ecdysozoa</taxon>
        <taxon>Arthropoda</taxon>
        <taxon>Hexapoda</taxon>
        <taxon>Insecta</taxon>
        <taxon>Pterygota</taxon>
        <taxon>Neoptera</taxon>
        <taxon>Endopterygota</taxon>
        <taxon>Coleoptera</taxon>
        <taxon>Polyphaga</taxon>
        <taxon>Cucujiformia</taxon>
        <taxon>Tenebrionidae</taxon>
        <taxon>Zophobas</taxon>
    </lineage>
</organism>
<proteinExistence type="predicted"/>
<sequence>MNQPPPPPPMQIMEHEFRLTYMCTQTLHATEPFQPIINLSRMLGKHPVSLIAAGSRVPRCSEPGFIIQLLTNQFGLRRCSGGGGQIRFF</sequence>
<dbReference type="AlphaFoldDB" id="A0AA38J4S4"/>
<gene>
    <name evidence="1" type="ORF">Zmor_000102</name>
</gene>
<protein>
    <submittedName>
        <fullName evidence="1">Uncharacterized protein</fullName>
    </submittedName>
</protein>
<name>A0AA38J4S4_9CUCU</name>
<evidence type="ECO:0000313" key="1">
    <source>
        <dbReference type="EMBL" id="KAJ3664544.1"/>
    </source>
</evidence>
<accession>A0AA38J4S4</accession>
<evidence type="ECO:0000313" key="2">
    <source>
        <dbReference type="Proteomes" id="UP001168821"/>
    </source>
</evidence>
<keyword evidence="2" id="KW-1185">Reference proteome</keyword>